<feature type="non-terminal residue" evidence="1">
    <location>
        <position position="25"/>
    </location>
</feature>
<reference evidence="1" key="1">
    <citation type="submission" date="2018-05" db="EMBL/GenBank/DDBJ databases">
        <authorList>
            <person name="Lanie J.A."/>
            <person name="Ng W.-L."/>
            <person name="Kazmierczak K.M."/>
            <person name="Andrzejewski T.M."/>
            <person name="Davidsen T.M."/>
            <person name="Wayne K.J."/>
            <person name="Tettelin H."/>
            <person name="Glass J.I."/>
            <person name="Rusch D."/>
            <person name="Podicherti R."/>
            <person name="Tsui H.-C.T."/>
            <person name="Winkler M.E."/>
        </authorList>
    </citation>
    <scope>NUCLEOTIDE SEQUENCE</scope>
</reference>
<dbReference type="EMBL" id="UINC01131493">
    <property type="protein sequence ID" value="SVD13236.1"/>
    <property type="molecule type" value="Genomic_DNA"/>
</dbReference>
<proteinExistence type="predicted"/>
<gene>
    <name evidence="1" type="ORF">METZ01_LOCUS366090</name>
</gene>
<accession>A0A382STN7</accession>
<evidence type="ECO:0000313" key="1">
    <source>
        <dbReference type="EMBL" id="SVD13236.1"/>
    </source>
</evidence>
<name>A0A382STN7_9ZZZZ</name>
<organism evidence="1">
    <name type="scientific">marine metagenome</name>
    <dbReference type="NCBI Taxonomy" id="408172"/>
    <lineage>
        <taxon>unclassified sequences</taxon>
        <taxon>metagenomes</taxon>
        <taxon>ecological metagenomes</taxon>
    </lineage>
</organism>
<protein>
    <submittedName>
        <fullName evidence="1">Uncharacterized protein</fullName>
    </submittedName>
</protein>
<dbReference type="AlphaFoldDB" id="A0A382STN7"/>
<sequence length="25" mass="3031">MTFTHEKNYEPFPELPVHNINGLRF</sequence>